<accession>A0A1N7SD15</accession>
<keyword evidence="2" id="KW-1133">Transmembrane helix</keyword>
<feature type="region of interest" description="Disordered" evidence="1">
    <location>
        <begin position="63"/>
        <end position="82"/>
    </location>
</feature>
<feature type="compositionally biased region" description="Polar residues" evidence="1">
    <location>
        <begin position="91"/>
        <end position="104"/>
    </location>
</feature>
<feature type="transmembrane region" description="Helical" evidence="2">
    <location>
        <begin position="42"/>
        <end position="61"/>
    </location>
</feature>
<evidence type="ECO:0000313" key="3">
    <source>
        <dbReference type="EMBL" id="SIT45307.1"/>
    </source>
</evidence>
<evidence type="ECO:0000256" key="2">
    <source>
        <dbReference type="SAM" id="Phobius"/>
    </source>
</evidence>
<sequence>MATRATKRPLNKCGSCGHTWYPKGRSLSVRCPECRSTDTKKAGAGVGAVVLFLAALAVFGGKKESHPTPDVQSTGASGAQVTQPVIAASSPEPTLNDANLSGTAVSDAGEAKPTADSTQARVSTLSDGLRADTTVASPEAAIAPEAASDVALQQEREAVTAPTLPPVRDREHH</sequence>
<organism evidence="3 4">
    <name type="scientific">Paraburkholderia ribeironis</name>
    <dbReference type="NCBI Taxonomy" id="1247936"/>
    <lineage>
        <taxon>Bacteria</taxon>
        <taxon>Pseudomonadati</taxon>
        <taxon>Pseudomonadota</taxon>
        <taxon>Betaproteobacteria</taxon>
        <taxon>Burkholderiales</taxon>
        <taxon>Burkholderiaceae</taxon>
        <taxon>Paraburkholderia</taxon>
    </lineage>
</organism>
<keyword evidence="4" id="KW-1185">Reference proteome</keyword>
<feature type="compositionally biased region" description="Polar residues" evidence="1">
    <location>
        <begin position="115"/>
        <end position="126"/>
    </location>
</feature>
<protein>
    <submittedName>
        <fullName evidence="3">Uncharacterized protein</fullName>
    </submittedName>
</protein>
<keyword evidence="2" id="KW-0472">Membrane</keyword>
<evidence type="ECO:0000313" key="4">
    <source>
        <dbReference type="Proteomes" id="UP000187012"/>
    </source>
</evidence>
<feature type="compositionally biased region" description="Low complexity" evidence="1">
    <location>
        <begin position="135"/>
        <end position="151"/>
    </location>
</feature>
<dbReference type="EMBL" id="CYGX02000054">
    <property type="protein sequence ID" value="SIT45307.1"/>
    <property type="molecule type" value="Genomic_DNA"/>
</dbReference>
<evidence type="ECO:0000256" key="1">
    <source>
        <dbReference type="SAM" id="MobiDB-lite"/>
    </source>
</evidence>
<dbReference type="Proteomes" id="UP000187012">
    <property type="component" value="Unassembled WGS sequence"/>
</dbReference>
<keyword evidence="2" id="KW-0812">Transmembrane</keyword>
<reference evidence="3 4" key="1">
    <citation type="submission" date="2016-12" db="EMBL/GenBank/DDBJ databases">
        <authorList>
            <person name="Song W.-J."/>
            <person name="Kurnit D.M."/>
        </authorList>
    </citation>
    <scope>NUCLEOTIDE SEQUENCE [LARGE SCALE GENOMIC DNA]</scope>
    <source>
        <strain evidence="3 4">STM7296</strain>
    </source>
</reference>
<name>A0A1N7SD15_9BURK</name>
<gene>
    <name evidence="3" type="ORF">BN2475_540042</name>
</gene>
<feature type="region of interest" description="Disordered" evidence="1">
    <location>
        <begin position="89"/>
        <end position="173"/>
    </location>
</feature>
<dbReference type="AlphaFoldDB" id="A0A1N7SD15"/>
<feature type="compositionally biased region" description="Polar residues" evidence="1">
    <location>
        <begin position="70"/>
        <end position="82"/>
    </location>
</feature>
<dbReference type="STRING" id="1247936.BN2475_540042"/>
<proteinExistence type="predicted"/>